<dbReference type="EMBL" id="CADCTM010000886">
    <property type="protein sequence ID" value="CAA9300952.1"/>
    <property type="molecule type" value="Genomic_DNA"/>
</dbReference>
<sequence length="39" mass="4593">TERAIAFPFRRMKGDNSTNPKRDHFQQRFANVIAFRPDG</sequence>
<accession>A0A6J4KBK2</accession>
<reference evidence="1" key="1">
    <citation type="submission" date="2020-02" db="EMBL/GenBank/DDBJ databases">
        <authorList>
            <person name="Meier V. D."/>
        </authorList>
    </citation>
    <scope>NUCLEOTIDE SEQUENCE</scope>
    <source>
        <strain evidence="1">AVDCRST_MAG92</strain>
    </source>
</reference>
<name>A0A6J4KBK2_9CYAN</name>
<gene>
    <name evidence="1" type="ORF">AVDCRST_MAG92-5090</name>
</gene>
<dbReference type="AlphaFoldDB" id="A0A6J4KBK2"/>
<evidence type="ECO:0000313" key="1">
    <source>
        <dbReference type="EMBL" id="CAA9300952.1"/>
    </source>
</evidence>
<organism evidence="1">
    <name type="scientific">uncultured Coleofasciculus sp</name>
    <dbReference type="NCBI Taxonomy" id="1267456"/>
    <lineage>
        <taxon>Bacteria</taxon>
        <taxon>Bacillati</taxon>
        <taxon>Cyanobacteriota</taxon>
        <taxon>Cyanophyceae</taxon>
        <taxon>Coleofasciculales</taxon>
        <taxon>Coleofasciculaceae</taxon>
        <taxon>Coleofasciculus</taxon>
        <taxon>environmental samples</taxon>
    </lineage>
</organism>
<feature type="non-terminal residue" evidence="1">
    <location>
        <position position="1"/>
    </location>
</feature>
<protein>
    <submittedName>
        <fullName evidence="1">Uncharacterized protein</fullName>
    </submittedName>
</protein>
<proteinExistence type="predicted"/>